<accession>A0A1S9ZKC0</accession>
<evidence type="ECO:0000313" key="2">
    <source>
        <dbReference type="Proteomes" id="UP000190322"/>
    </source>
</evidence>
<evidence type="ECO:0000313" key="1">
    <source>
        <dbReference type="EMBL" id="OOR83896.1"/>
    </source>
</evidence>
<sequence length="87" mass="10086">MIDARKIITTKLLSGDKYVPCYVHDSITEPNHVCFHVFIKGIHHDGRYIDENHELWQYATPFDVTTGEPITQLTRRMASLSVPHYNC</sequence>
<gene>
    <name evidence="1" type="ORF">B0180_05495</name>
</gene>
<proteinExistence type="predicted"/>
<name>A0A1S9ZKC0_9GAMM</name>
<protein>
    <submittedName>
        <fullName evidence="1">Uncharacterized protein</fullName>
    </submittedName>
</protein>
<dbReference type="Proteomes" id="UP000190322">
    <property type="component" value="Unassembled WGS sequence"/>
</dbReference>
<comment type="caution">
    <text evidence="1">The sequence shown here is derived from an EMBL/GenBank/DDBJ whole genome shotgun (WGS) entry which is preliminary data.</text>
</comment>
<organism evidence="1 2">
    <name type="scientific">Moraxella canis</name>
    <dbReference type="NCBI Taxonomy" id="90239"/>
    <lineage>
        <taxon>Bacteria</taxon>
        <taxon>Pseudomonadati</taxon>
        <taxon>Pseudomonadota</taxon>
        <taxon>Gammaproteobacteria</taxon>
        <taxon>Moraxellales</taxon>
        <taxon>Moraxellaceae</taxon>
        <taxon>Moraxella</taxon>
    </lineage>
</organism>
<reference evidence="1 2" key="1">
    <citation type="submission" date="2017-02" db="EMBL/GenBank/DDBJ databases">
        <title>Draft genome sequence of Moraxella canis CCUG 8415A type strain.</title>
        <authorList>
            <person name="Engstrom-Jakobsson H."/>
            <person name="Salva-Serra F."/>
            <person name="Thorell K."/>
            <person name="Gonzales-Siles L."/>
            <person name="Karlsson R."/>
            <person name="Boulund F."/>
            <person name="Engstrand L."/>
            <person name="Moore E."/>
        </authorList>
    </citation>
    <scope>NUCLEOTIDE SEQUENCE [LARGE SCALE GENOMIC DNA]</scope>
    <source>
        <strain evidence="1 2">CCUG 8415A</strain>
    </source>
</reference>
<dbReference type="AlphaFoldDB" id="A0A1S9ZKC0"/>
<dbReference type="EMBL" id="MUXT01000006">
    <property type="protein sequence ID" value="OOR83896.1"/>
    <property type="molecule type" value="Genomic_DNA"/>
</dbReference>
<dbReference type="RefSeq" id="WP_049237226.1">
    <property type="nucleotide sequence ID" value="NZ_JVLO01000016.1"/>
</dbReference>